<evidence type="ECO:0000313" key="11">
    <source>
        <dbReference type="EMBL" id="OMJ87558.1"/>
    </source>
</evidence>
<keyword evidence="1 7" id="KW-0723">Serine/threonine-protein kinase</keyword>
<evidence type="ECO:0000256" key="4">
    <source>
        <dbReference type="ARBA" id="ARBA00022777"/>
    </source>
</evidence>
<dbReference type="InterPro" id="IPR008271">
    <property type="entry name" value="Ser/Thr_kinase_AS"/>
</dbReference>
<dbReference type="EC" id="2.7.11.24" evidence="8"/>
<dbReference type="EMBL" id="MPUH01000174">
    <property type="protein sequence ID" value="OMJ87558.1"/>
    <property type="molecule type" value="Genomic_DNA"/>
</dbReference>
<keyword evidence="4 8" id="KW-0418">Kinase</keyword>
<evidence type="ECO:0000256" key="9">
    <source>
        <dbReference type="SAM" id="MobiDB-lite"/>
    </source>
</evidence>
<dbReference type="SUPFAM" id="SSF56112">
    <property type="entry name" value="Protein kinase-like (PK-like)"/>
    <property type="match status" value="1"/>
</dbReference>
<evidence type="ECO:0000259" key="10">
    <source>
        <dbReference type="PROSITE" id="PS50011"/>
    </source>
</evidence>
<dbReference type="Proteomes" id="UP000187209">
    <property type="component" value="Unassembled WGS sequence"/>
</dbReference>
<dbReference type="GO" id="GO:0005524">
    <property type="term" value="F:ATP binding"/>
    <property type="evidence" value="ECO:0007669"/>
    <property type="project" value="UniProtKB-UniRule"/>
</dbReference>
<evidence type="ECO:0000256" key="6">
    <source>
        <dbReference type="PROSITE-ProRule" id="PRU10141"/>
    </source>
</evidence>
<dbReference type="AlphaFoldDB" id="A0A1R2CEV3"/>
<evidence type="ECO:0000313" key="12">
    <source>
        <dbReference type="Proteomes" id="UP000187209"/>
    </source>
</evidence>
<comment type="cofactor">
    <cofactor evidence="8">
        <name>Mg(2+)</name>
        <dbReference type="ChEBI" id="CHEBI:18420"/>
    </cofactor>
</comment>
<dbReference type="PROSITE" id="PS01351">
    <property type="entry name" value="MAPK"/>
    <property type="match status" value="1"/>
</dbReference>
<feature type="region of interest" description="Disordered" evidence="9">
    <location>
        <begin position="383"/>
        <end position="412"/>
    </location>
</feature>
<evidence type="ECO:0000256" key="3">
    <source>
        <dbReference type="ARBA" id="ARBA00022741"/>
    </source>
</evidence>
<dbReference type="InterPro" id="IPR000719">
    <property type="entry name" value="Prot_kinase_dom"/>
</dbReference>
<gene>
    <name evidence="11" type="ORF">SteCoe_10737</name>
</gene>
<dbReference type="InterPro" id="IPR017441">
    <property type="entry name" value="Protein_kinase_ATP_BS"/>
</dbReference>
<reference evidence="11 12" key="1">
    <citation type="submission" date="2016-11" db="EMBL/GenBank/DDBJ databases">
        <title>The macronuclear genome of Stentor coeruleus: a giant cell with tiny introns.</title>
        <authorList>
            <person name="Slabodnick M."/>
            <person name="Ruby J.G."/>
            <person name="Reiff S.B."/>
            <person name="Swart E.C."/>
            <person name="Gosai S."/>
            <person name="Prabakaran S."/>
            <person name="Witkowska E."/>
            <person name="Larue G.E."/>
            <person name="Fisher S."/>
            <person name="Freeman R.M."/>
            <person name="Gunawardena J."/>
            <person name="Chu W."/>
            <person name="Stover N.A."/>
            <person name="Gregory B.D."/>
            <person name="Nowacki M."/>
            <person name="Derisi J."/>
            <person name="Roy S.W."/>
            <person name="Marshall W.F."/>
            <person name="Sood P."/>
        </authorList>
    </citation>
    <scope>NUCLEOTIDE SEQUENCE [LARGE SCALE GENOMIC DNA]</scope>
    <source>
        <strain evidence="11">WM001</strain>
    </source>
</reference>
<dbReference type="SMART" id="SM00220">
    <property type="entry name" value="S_TKc"/>
    <property type="match status" value="1"/>
</dbReference>
<dbReference type="FunFam" id="3.30.200.20:FF:000046">
    <property type="entry name" value="Mitogen-activated protein kinase"/>
    <property type="match status" value="1"/>
</dbReference>
<feature type="binding site" evidence="6">
    <location>
        <position position="67"/>
    </location>
    <ligand>
        <name>ATP</name>
        <dbReference type="ChEBI" id="CHEBI:30616"/>
    </ligand>
</feature>
<dbReference type="Pfam" id="PF00069">
    <property type="entry name" value="Pkinase"/>
    <property type="match status" value="1"/>
</dbReference>
<evidence type="ECO:0000256" key="2">
    <source>
        <dbReference type="ARBA" id="ARBA00022679"/>
    </source>
</evidence>
<dbReference type="PROSITE" id="PS00108">
    <property type="entry name" value="PROTEIN_KINASE_ST"/>
    <property type="match status" value="1"/>
</dbReference>
<keyword evidence="8" id="KW-0460">Magnesium</keyword>
<dbReference type="PROSITE" id="PS50011">
    <property type="entry name" value="PROTEIN_KINASE_DOM"/>
    <property type="match status" value="1"/>
</dbReference>
<feature type="domain" description="Protein kinase" evidence="10">
    <location>
        <begin position="37"/>
        <end position="328"/>
    </location>
</feature>
<comment type="similarity">
    <text evidence="8">Belongs to the protein kinase superfamily. Ser/Thr protein kinase family. MAP kinase subfamily.</text>
</comment>
<comment type="caution">
    <text evidence="11">The sequence shown here is derived from an EMBL/GenBank/DDBJ whole genome shotgun (WGS) entry which is preliminary data.</text>
</comment>
<keyword evidence="2 8" id="KW-0808">Transferase</keyword>
<dbReference type="Gene3D" id="1.10.510.10">
    <property type="entry name" value="Transferase(Phosphotransferase) domain 1"/>
    <property type="match status" value="1"/>
</dbReference>
<dbReference type="OrthoDB" id="192887at2759"/>
<comment type="catalytic activity">
    <reaction evidence="8">
        <text>L-threonyl-[protein] + ATP = O-phospho-L-threonyl-[protein] + ADP + H(+)</text>
        <dbReference type="Rhea" id="RHEA:46608"/>
        <dbReference type="Rhea" id="RHEA-COMP:11060"/>
        <dbReference type="Rhea" id="RHEA-COMP:11605"/>
        <dbReference type="ChEBI" id="CHEBI:15378"/>
        <dbReference type="ChEBI" id="CHEBI:30013"/>
        <dbReference type="ChEBI" id="CHEBI:30616"/>
        <dbReference type="ChEBI" id="CHEBI:61977"/>
        <dbReference type="ChEBI" id="CHEBI:456216"/>
        <dbReference type="EC" id="2.7.11.24"/>
    </reaction>
</comment>
<dbReference type="GO" id="GO:0004707">
    <property type="term" value="F:MAP kinase activity"/>
    <property type="evidence" value="ECO:0007669"/>
    <property type="project" value="UniProtKB-EC"/>
</dbReference>
<keyword evidence="5 6" id="KW-0067">ATP-binding</keyword>
<dbReference type="InterPro" id="IPR003527">
    <property type="entry name" value="MAP_kinase_CS"/>
</dbReference>
<evidence type="ECO:0000256" key="7">
    <source>
        <dbReference type="RuleBase" id="RU000304"/>
    </source>
</evidence>
<organism evidence="11 12">
    <name type="scientific">Stentor coeruleus</name>
    <dbReference type="NCBI Taxonomy" id="5963"/>
    <lineage>
        <taxon>Eukaryota</taxon>
        <taxon>Sar</taxon>
        <taxon>Alveolata</taxon>
        <taxon>Ciliophora</taxon>
        <taxon>Postciliodesmatophora</taxon>
        <taxon>Heterotrichea</taxon>
        <taxon>Heterotrichida</taxon>
        <taxon>Stentoridae</taxon>
        <taxon>Stentor</taxon>
    </lineage>
</organism>
<dbReference type="FunFam" id="1.10.510.10:FF:000098">
    <property type="entry name" value="Mitogen-activated protein kinase 1"/>
    <property type="match status" value="1"/>
</dbReference>
<dbReference type="Gene3D" id="3.30.200.20">
    <property type="entry name" value="Phosphorylase Kinase, domain 1"/>
    <property type="match status" value="1"/>
</dbReference>
<accession>A0A1R2CEV3</accession>
<proteinExistence type="inferred from homology"/>
<evidence type="ECO:0000256" key="1">
    <source>
        <dbReference type="ARBA" id="ARBA00022527"/>
    </source>
</evidence>
<name>A0A1R2CEV3_9CILI</name>
<dbReference type="PROSITE" id="PS00107">
    <property type="entry name" value="PROTEIN_KINASE_ATP"/>
    <property type="match status" value="1"/>
</dbReference>
<protein>
    <recommendedName>
        <fullName evidence="8">Mitogen-activated protein kinase</fullName>
        <ecNumber evidence="8">2.7.11.24</ecNumber>
    </recommendedName>
</protein>
<keyword evidence="12" id="KW-1185">Reference proteome</keyword>
<evidence type="ECO:0000256" key="8">
    <source>
        <dbReference type="RuleBase" id="RU361165"/>
    </source>
</evidence>
<evidence type="ECO:0000256" key="5">
    <source>
        <dbReference type="ARBA" id="ARBA00022840"/>
    </source>
</evidence>
<sequence length="412" mass="47424">MSKSKSAYSISELKGPCANNGVLSKVMGSNFILDRRYTVLNTIGSGAYGVVVSAHDSITGENVAIKKIEKAFEHATFAKRTLRELKILRLLSHENIIRIKTIQLPSSREDFEEIYLVSELMETDLSSIIKSPQALSDEHCQFFLYQLLRGLKFMHSACILHRDLKPRNLLVNSNCDLKICDFGLARPSVPELRVKSSQMTDYVATRWYRAPEVLLTFKKYTAAMDMWSVGCIFGELLLRKPLLPGTDANHQIDLIINLLGFPSEEDIQSIPNVKAREKLLKMNKRNAKCFEIIFRDANPQAIDLLKKLLVFNPEKRYTVDQALNHPYLSALHFPDDEPFCHPVSMFDFEFERLHLNMNDFKDLIYDEILLHHFTSTKQQYEKAKSEYDAHAQLPVRRYSRDKETDSENDEPN</sequence>
<keyword evidence="3 6" id="KW-0547">Nucleotide-binding</keyword>
<dbReference type="InterPro" id="IPR050117">
    <property type="entry name" value="MAPK"/>
</dbReference>
<dbReference type="InterPro" id="IPR011009">
    <property type="entry name" value="Kinase-like_dom_sf"/>
</dbReference>
<dbReference type="PANTHER" id="PTHR24055">
    <property type="entry name" value="MITOGEN-ACTIVATED PROTEIN KINASE"/>
    <property type="match status" value="1"/>
</dbReference>
<comment type="activity regulation">
    <text evidence="8">Activated by threonine and tyrosine phosphorylation.</text>
</comment>
<dbReference type="CDD" id="cd07834">
    <property type="entry name" value="STKc_MAPK"/>
    <property type="match status" value="1"/>
</dbReference>